<proteinExistence type="predicted"/>
<organism evidence="1 2">
    <name type="scientific">Dendroctonus ponderosae</name>
    <name type="common">Mountain pine beetle</name>
    <dbReference type="NCBI Taxonomy" id="77166"/>
    <lineage>
        <taxon>Eukaryota</taxon>
        <taxon>Metazoa</taxon>
        <taxon>Ecdysozoa</taxon>
        <taxon>Arthropoda</taxon>
        <taxon>Hexapoda</taxon>
        <taxon>Insecta</taxon>
        <taxon>Pterygota</taxon>
        <taxon>Neoptera</taxon>
        <taxon>Endopterygota</taxon>
        <taxon>Coleoptera</taxon>
        <taxon>Polyphaga</taxon>
        <taxon>Cucujiformia</taxon>
        <taxon>Curculionidae</taxon>
        <taxon>Scolytinae</taxon>
        <taxon>Dendroctonus</taxon>
    </lineage>
</organism>
<dbReference type="AlphaFoldDB" id="U4UNF1"/>
<evidence type="ECO:0000313" key="1">
    <source>
        <dbReference type="EMBL" id="ERL91681.1"/>
    </source>
</evidence>
<evidence type="ECO:0000313" key="2">
    <source>
        <dbReference type="Proteomes" id="UP000030742"/>
    </source>
</evidence>
<sequence>MLKELKTYPGANGPYEFDNRTKSSGVLNGESQFISVIHGQLGGTIGLSEQEVAELADYFRVPDGRIYYTQLCDVINDSVPKFSENSSIITGLEWEDPLHTNRLSISEERRLNVLITKIASLVNMKKLILRPYFQDYELVSHDTHDPTDAFLCTRSASPSGCISPQNIPTIYFEIYNS</sequence>
<dbReference type="OrthoDB" id="272072at2759"/>
<dbReference type="EMBL" id="KB632295">
    <property type="protein sequence ID" value="ERL91681.1"/>
    <property type="molecule type" value="Genomic_DNA"/>
</dbReference>
<accession>U4UNF1</accession>
<reference evidence="1 2" key="1">
    <citation type="journal article" date="2013" name="Genome Biol.">
        <title>Draft genome of the mountain pine beetle, Dendroctonus ponderosae Hopkins, a major forest pest.</title>
        <authorList>
            <person name="Keeling C.I."/>
            <person name="Yuen M.M."/>
            <person name="Liao N.Y."/>
            <person name="Docking T.R."/>
            <person name="Chan S.K."/>
            <person name="Taylor G.A."/>
            <person name="Palmquist D.L."/>
            <person name="Jackman S.D."/>
            <person name="Nguyen A."/>
            <person name="Li M."/>
            <person name="Henderson H."/>
            <person name="Janes J.K."/>
            <person name="Zhao Y."/>
            <person name="Pandoh P."/>
            <person name="Moore R."/>
            <person name="Sperling F.A."/>
            <person name="Huber D.P."/>
            <person name="Birol I."/>
            <person name="Jones S.J."/>
            <person name="Bohlmann J."/>
        </authorList>
    </citation>
    <scope>NUCLEOTIDE SEQUENCE</scope>
</reference>
<protein>
    <submittedName>
        <fullName evidence="1">Uncharacterized protein</fullName>
    </submittedName>
</protein>
<dbReference type="Proteomes" id="UP000030742">
    <property type="component" value="Unassembled WGS sequence"/>
</dbReference>
<dbReference type="STRING" id="77166.U4UNF1"/>
<name>U4UNF1_DENPD</name>
<gene>
    <name evidence="1" type="ORF">D910_09008</name>
</gene>